<keyword evidence="3" id="KW-1185">Reference proteome</keyword>
<organism evidence="2 3">
    <name type="scientific">Cohnella soli</name>
    <dbReference type="NCBI Taxonomy" id="425005"/>
    <lineage>
        <taxon>Bacteria</taxon>
        <taxon>Bacillati</taxon>
        <taxon>Bacillota</taxon>
        <taxon>Bacilli</taxon>
        <taxon>Bacillales</taxon>
        <taxon>Paenibacillaceae</taxon>
        <taxon>Cohnella</taxon>
    </lineage>
</organism>
<feature type="transmembrane region" description="Helical" evidence="1">
    <location>
        <begin position="176"/>
        <end position="197"/>
    </location>
</feature>
<sequence>MDNAVLLSPTDVSTIRRYVQTKYAPLPGNRRAEIVADAIRRTLRQRLPDLPEVQKEELVNRLIATCLLTERREIRPDDVLELCVEELASANNSDDVRQEELVRALTNWAEQRYPGRWSAEQMARRLNRRSGMPQLALVASSTSVQVGGDHGIPDNHVWTAALQLVKLAARRLARPFPAILLTTILIGGAGVFAVLALRPSAEPQASDPRLEVAVPAPVAPLDVGMPDYLRYADIDSKSLKTYLKGRDSLLAEEPYFGAIVATAKQHNIHPLFLFAITGQEQGFVPKSSKDALKIANNPFNVGHSWMEYNTDIQDSASIASRFLLKLADSRPDGYDPFEWFNQTYAEDPLWSDGVRKLFAKLSSLSGTGADHIVTGKK</sequence>
<name>A0ABW0HTU8_9BACL</name>
<gene>
    <name evidence="2" type="ORF">ACFPOF_12985</name>
</gene>
<keyword evidence="1" id="KW-0812">Transmembrane</keyword>
<evidence type="ECO:0000256" key="1">
    <source>
        <dbReference type="SAM" id="Phobius"/>
    </source>
</evidence>
<dbReference type="EMBL" id="JBHSMI010000025">
    <property type="protein sequence ID" value="MFC5403651.1"/>
    <property type="molecule type" value="Genomic_DNA"/>
</dbReference>
<dbReference type="RefSeq" id="WP_378133225.1">
    <property type="nucleotide sequence ID" value="NZ_JBHSMI010000025.1"/>
</dbReference>
<dbReference type="Proteomes" id="UP001596113">
    <property type="component" value="Unassembled WGS sequence"/>
</dbReference>
<evidence type="ECO:0008006" key="4">
    <source>
        <dbReference type="Google" id="ProtNLM"/>
    </source>
</evidence>
<evidence type="ECO:0000313" key="3">
    <source>
        <dbReference type="Proteomes" id="UP001596113"/>
    </source>
</evidence>
<keyword evidence="1" id="KW-1133">Transmembrane helix</keyword>
<keyword evidence="1" id="KW-0472">Membrane</keyword>
<reference evidence="3" key="1">
    <citation type="journal article" date="2019" name="Int. J. Syst. Evol. Microbiol.">
        <title>The Global Catalogue of Microorganisms (GCM) 10K type strain sequencing project: providing services to taxonomists for standard genome sequencing and annotation.</title>
        <authorList>
            <consortium name="The Broad Institute Genomics Platform"/>
            <consortium name="The Broad Institute Genome Sequencing Center for Infectious Disease"/>
            <person name="Wu L."/>
            <person name="Ma J."/>
        </authorList>
    </citation>
    <scope>NUCLEOTIDE SEQUENCE [LARGE SCALE GENOMIC DNA]</scope>
    <source>
        <strain evidence="3">CGMCC 1.18575</strain>
    </source>
</reference>
<accession>A0ABW0HTU8</accession>
<evidence type="ECO:0000313" key="2">
    <source>
        <dbReference type="EMBL" id="MFC5403651.1"/>
    </source>
</evidence>
<protein>
    <recommendedName>
        <fullName evidence="4">Mannosyl-glycoprotein endo-beta-N-acetylglucosamidase-like domain-containing protein</fullName>
    </recommendedName>
</protein>
<proteinExistence type="predicted"/>
<comment type="caution">
    <text evidence="2">The sequence shown here is derived from an EMBL/GenBank/DDBJ whole genome shotgun (WGS) entry which is preliminary data.</text>
</comment>